<protein>
    <recommendedName>
        <fullName evidence="3">NHL repeat containing protein</fullName>
    </recommendedName>
</protein>
<dbReference type="AlphaFoldDB" id="C1D3Q4"/>
<geneLocation type="plasmid" evidence="2">
    <name>pDeide3</name>
</geneLocation>
<dbReference type="Proteomes" id="UP000002208">
    <property type="component" value="Plasmid 3"/>
</dbReference>
<dbReference type="KEGG" id="ddr:Deide_3p01860"/>
<evidence type="ECO:0000313" key="2">
    <source>
        <dbReference type="Proteomes" id="UP000002208"/>
    </source>
</evidence>
<evidence type="ECO:0008006" key="3">
    <source>
        <dbReference type="Google" id="ProtNLM"/>
    </source>
</evidence>
<gene>
    <name evidence="1" type="ordered locus">Deide_3p01860</name>
</gene>
<dbReference type="EMBL" id="CP001117">
    <property type="protein sequence ID" value="ACO48133.1"/>
    <property type="molecule type" value="Genomic_DNA"/>
</dbReference>
<dbReference type="SUPFAM" id="SSF63825">
    <property type="entry name" value="YWTD domain"/>
    <property type="match status" value="1"/>
</dbReference>
<organism evidence="1 2">
    <name type="scientific">Deinococcus deserti (strain DSM 17065 / CIP 109153 / LMG 22923 / VCD115)</name>
    <dbReference type="NCBI Taxonomy" id="546414"/>
    <lineage>
        <taxon>Bacteria</taxon>
        <taxon>Thermotogati</taxon>
        <taxon>Deinococcota</taxon>
        <taxon>Deinococci</taxon>
        <taxon>Deinococcales</taxon>
        <taxon>Deinococcaceae</taxon>
        <taxon>Deinococcus</taxon>
    </lineage>
</organism>
<keyword evidence="2" id="KW-1185">Reference proteome</keyword>
<dbReference type="InterPro" id="IPR011042">
    <property type="entry name" value="6-blade_b-propeller_TolB-like"/>
</dbReference>
<dbReference type="HOGENOM" id="CLU_810677_0_0_0"/>
<keyword evidence="1" id="KW-0614">Plasmid</keyword>
<proteinExistence type="predicted"/>
<dbReference type="Gene3D" id="2.120.10.30">
    <property type="entry name" value="TolB, C-terminal domain"/>
    <property type="match status" value="1"/>
</dbReference>
<reference evidence="1 2" key="1">
    <citation type="journal article" date="2009" name="PLoS Genet.">
        <title>Alliance of proteomics and genomics to unravel the specificities of Sahara bacterium Deinococcus deserti.</title>
        <authorList>
            <person name="de Groot A."/>
            <person name="Dulermo R."/>
            <person name="Ortet P."/>
            <person name="Blanchard L."/>
            <person name="Guerin P."/>
            <person name="Fernandez B."/>
            <person name="Vacherie B."/>
            <person name="Dossat C."/>
            <person name="Jolivet E."/>
            <person name="Siguier P."/>
            <person name="Chandler M."/>
            <person name="Barakat M."/>
            <person name="Dedieu A."/>
            <person name="Barbe V."/>
            <person name="Heulin T."/>
            <person name="Sommer S."/>
            <person name="Achouak W."/>
            <person name="Armengaud J."/>
        </authorList>
    </citation>
    <scope>NUCLEOTIDE SEQUENCE [LARGE SCALE GENOMIC DNA]</scope>
    <source>
        <strain evidence="2">DSM 17065 / CIP 109153 / LMG 22923 / VCD115</strain>
        <plasmid evidence="2">pDeide3</plasmid>
    </source>
</reference>
<sequence>MLVTAQAAPHTTPTGLLVISKPARPVVASDPPSGRVFRTPPDLSAAQLAFTIDGAPQSLEYVDFNSAGDAFITFDDGPSLVAPGGFLKIRNLAGRAAGRFDAARDQWVSGPRSGLKQPKDIVVSPRAGLVIIADFGDATLKVFAGGARGDIAPRFITPDLGRTSAGPRRPWGLAYDESADRLIVGATDGTLVVFDRYLAGRGLGSYRVIVPTMQGQRAAANLHDLVYLPAQDTVLMVDVGAAIDRDQSNFDSDGAILVLSGIRQLTGEAPVRLRISGPKSLLGNPVGVAFDGSALFVADRARHTLMRFDGLLKLKGRRDLAPSAAVTVVAPESVMLIPPATR</sequence>
<accession>C1D3Q4</accession>
<evidence type="ECO:0000313" key="1">
    <source>
        <dbReference type="EMBL" id="ACO48133.1"/>
    </source>
</evidence>
<dbReference type="OrthoDB" id="834772at2"/>
<name>C1D3Q4_DEIDV</name>